<evidence type="ECO:0000313" key="2">
    <source>
        <dbReference type="Proteomes" id="UP000663722"/>
    </source>
</evidence>
<name>A0A975GNZ7_9BACT</name>
<dbReference type="AlphaFoldDB" id="A0A975GNZ7"/>
<reference evidence="1" key="1">
    <citation type="journal article" date="2021" name="Microb. Physiol.">
        <title>Proteogenomic Insights into the Physiology of Marine, Sulfate-Reducing, Filamentous Desulfonema limicola and Desulfonema magnum.</title>
        <authorList>
            <person name="Schnaars V."/>
            <person name="Wohlbrand L."/>
            <person name="Scheve S."/>
            <person name="Hinrichs C."/>
            <person name="Reinhardt R."/>
            <person name="Rabus R."/>
        </authorList>
    </citation>
    <scope>NUCLEOTIDE SEQUENCE</scope>
    <source>
        <strain evidence="1">4be13</strain>
    </source>
</reference>
<evidence type="ECO:0000313" key="1">
    <source>
        <dbReference type="EMBL" id="QTA88304.1"/>
    </source>
</evidence>
<keyword evidence="2" id="KW-1185">Reference proteome</keyword>
<dbReference type="EMBL" id="CP061800">
    <property type="protein sequence ID" value="QTA88304.1"/>
    <property type="molecule type" value="Genomic_DNA"/>
</dbReference>
<dbReference type="Proteomes" id="UP000663722">
    <property type="component" value="Chromosome"/>
</dbReference>
<proteinExistence type="predicted"/>
<accession>A0A975GNZ7</accession>
<gene>
    <name evidence="1" type="ORF">dnm_043470</name>
</gene>
<organism evidence="1 2">
    <name type="scientific">Desulfonema magnum</name>
    <dbReference type="NCBI Taxonomy" id="45655"/>
    <lineage>
        <taxon>Bacteria</taxon>
        <taxon>Pseudomonadati</taxon>
        <taxon>Thermodesulfobacteriota</taxon>
        <taxon>Desulfobacteria</taxon>
        <taxon>Desulfobacterales</taxon>
        <taxon>Desulfococcaceae</taxon>
        <taxon>Desulfonema</taxon>
    </lineage>
</organism>
<sequence>MILLDNKNYLILLNFGINFKFQQIQSIKMSRTLFRKSKYINGHELPVTTNDESFMVFPDT</sequence>
<protein>
    <submittedName>
        <fullName evidence="1">Uncharacterized protein</fullName>
    </submittedName>
</protein>
<dbReference type="KEGG" id="dmm:dnm_043470"/>